<accession>A0A4E0QYF6</accession>
<organism evidence="2 3">
    <name type="scientific">Fasciola hepatica</name>
    <name type="common">Liver fluke</name>
    <dbReference type="NCBI Taxonomy" id="6192"/>
    <lineage>
        <taxon>Eukaryota</taxon>
        <taxon>Metazoa</taxon>
        <taxon>Spiralia</taxon>
        <taxon>Lophotrochozoa</taxon>
        <taxon>Platyhelminthes</taxon>
        <taxon>Trematoda</taxon>
        <taxon>Digenea</taxon>
        <taxon>Plagiorchiida</taxon>
        <taxon>Echinostomata</taxon>
        <taxon>Echinostomatoidea</taxon>
        <taxon>Fasciolidae</taxon>
        <taxon>Fasciola</taxon>
    </lineage>
</organism>
<dbReference type="PROSITE" id="PS50096">
    <property type="entry name" value="IQ"/>
    <property type="match status" value="3"/>
</dbReference>
<feature type="coiled-coil region" evidence="1">
    <location>
        <begin position="343"/>
        <end position="370"/>
    </location>
</feature>
<protein>
    <recommendedName>
        <fullName evidence="4">IQ calmodulin-binding motif-containing protein 1</fullName>
    </recommendedName>
</protein>
<dbReference type="InterPro" id="IPR000048">
    <property type="entry name" value="IQ_motif_EF-hand-BS"/>
</dbReference>
<dbReference type="AlphaFoldDB" id="A0A4E0QYF6"/>
<keyword evidence="1" id="KW-0175">Coiled coil</keyword>
<dbReference type="Gene3D" id="1.20.5.190">
    <property type="match status" value="1"/>
</dbReference>
<sequence>MSKSWLEDISLLEDRLYNLHFTDDLSVVSALTKLQNSISRVDSQEKVALQCRLFQSNVPQLICASLKQDFSRIPGGWDQAVIMCGLLVSILEFGTSRNRPKPVELSDDLITETVNSILILLRRLQKRSLYLKRTTQSDLSSEEIYHLIDQIINHLHQIMQFAPQTALLVVDSPWFLQLFIVDDPQLMAVFISLLVVCIQIQPNILQQMEQSQKVSILDELVYHFAVLDSLETVDHTLNCLLVFLGCETQLRTTILKRYRGIQLLVARWIAQLCDSNKSSSAVDSPTKKMLLSLKSILGEFRSSAEVPASTKPVTERPREQLDEQQAAKIIQSHWRGHYVRRLLRNANRAISNFQRKYRERQNERDSYRRKQRIEQELQQFVKTTRRRRWREKLETELNLLSSLPAPLVDREQSRQQTEAAVRIQAAYRGYQVRCKLGEQQALAMRNKAARIIQSWYRSHLSRRECLQAIRLAICASPSAPPGQIDAKKLREQTQERHRGWTETNPSVPMNREKLEKLHRTTQLRLRAFQLSRMKAQQQVSNGSRNLQSVITVTRRKLYDSRLRIVRRPHLALVHVLYCFRVQIHLGNNIQPVLKINKLGKTIHTDRRKNMVLTLHSK</sequence>
<dbReference type="PANTHER" id="PTHR15673">
    <property type="entry name" value="IQ CALMODULIN-BINDING MOTIF CONTAINING PROTEIN 1"/>
    <property type="match status" value="1"/>
</dbReference>
<dbReference type="EMBL" id="JXXN02015049">
    <property type="protein sequence ID" value="THD18301.1"/>
    <property type="molecule type" value="Genomic_DNA"/>
</dbReference>
<evidence type="ECO:0000313" key="2">
    <source>
        <dbReference type="EMBL" id="THD18301.1"/>
    </source>
</evidence>
<dbReference type="CDD" id="cd23767">
    <property type="entry name" value="IQCD"/>
    <property type="match status" value="2"/>
</dbReference>
<evidence type="ECO:0000313" key="3">
    <source>
        <dbReference type="Proteomes" id="UP000230066"/>
    </source>
</evidence>
<evidence type="ECO:0000256" key="1">
    <source>
        <dbReference type="SAM" id="Coils"/>
    </source>
</evidence>
<comment type="caution">
    <text evidence="2">The sequence shown here is derived from an EMBL/GenBank/DDBJ whole genome shotgun (WGS) entry which is preliminary data.</text>
</comment>
<proteinExistence type="predicted"/>
<name>A0A4E0QYF6_FASHE</name>
<reference evidence="2" key="1">
    <citation type="submission" date="2019-03" db="EMBL/GenBank/DDBJ databases">
        <title>Improved annotation for the trematode Fasciola hepatica.</title>
        <authorList>
            <person name="Choi Y.-J."/>
            <person name="Martin J."/>
            <person name="Mitreva M."/>
        </authorList>
    </citation>
    <scope>NUCLEOTIDE SEQUENCE [LARGE SCALE GENOMIC DNA]</scope>
</reference>
<dbReference type="SMART" id="SM00015">
    <property type="entry name" value="IQ"/>
    <property type="match status" value="3"/>
</dbReference>
<dbReference type="InterPro" id="IPR028765">
    <property type="entry name" value="IQCB1"/>
</dbReference>
<dbReference type="GO" id="GO:0060271">
    <property type="term" value="P:cilium assembly"/>
    <property type="evidence" value="ECO:0007669"/>
    <property type="project" value="InterPro"/>
</dbReference>
<dbReference type="Proteomes" id="UP000230066">
    <property type="component" value="Unassembled WGS sequence"/>
</dbReference>
<dbReference type="Pfam" id="PF00612">
    <property type="entry name" value="IQ"/>
    <property type="match status" value="3"/>
</dbReference>
<evidence type="ECO:0008006" key="4">
    <source>
        <dbReference type="Google" id="ProtNLM"/>
    </source>
</evidence>
<feature type="non-terminal residue" evidence="2">
    <location>
        <position position="617"/>
    </location>
</feature>
<keyword evidence="3" id="KW-1185">Reference proteome</keyword>
<dbReference type="PANTHER" id="PTHR15673:SF2">
    <property type="entry name" value="IQ CALMODULIN-BINDING MOTIF-CONTAINING PROTEIN 1"/>
    <property type="match status" value="1"/>
</dbReference>
<gene>
    <name evidence="2" type="ORF">D915_009922</name>
</gene>
<dbReference type="GO" id="GO:0005929">
    <property type="term" value="C:cilium"/>
    <property type="evidence" value="ECO:0007669"/>
    <property type="project" value="TreeGrafter"/>
</dbReference>
<dbReference type="GO" id="GO:0005516">
    <property type="term" value="F:calmodulin binding"/>
    <property type="evidence" value="ECO:0007669"/>
    <property type="project" value="InterPro"/>
</dbReference>